<dbReference type="InterPro" id="IPR050314">
    <property type="entry name" value="Glycosyl_Hydrlase_18"/>
</dbReference>
<dbReference type="InterPro" id="IPR011583">
    <property type="entry name" value="Chitinase_II/V-like_cat"/>
</dbReference>
<evidence type="ECO:0000256" key="1">
    <source>
        <dbReference type="SAM" id="SignalP"/>
    </source>
</evidence>
<dbReference type="InterPro" id="IPR017853">
    <property type="entry name" value="GH"/>
</dbReference>
<dbReference type="Proteomes" id="UP001530400">
    <property type="component" value="Unassembled WGS sequence"/>
</dbReference>
<comment type="caution">
    <text evidence="3">The sequence shown here is derived from an EMBL/GenBank/DDBJ whole genome shotgun (WGS) entry which is preliminary data.</text>
</comment>
<keyword evidence="4" id="KW-1185">Reference proteome</keyword>
<sequence>MTLNNRLFPVIFIQVLLYLLPVKGDDFVVAGYLPDYRSNINVNASALHLTDLMLFSMSPEAVIEEKKNGCCVGREHFELIRKARAYKKEEQKKRLKLWLTIGGGERSDGFKELMKKENQQGQYEFVLKLLKLCKREQLDGIDFDYNSITETDEWKDYIKFLELTLPIFKNHTQVRKPLMFSMSLRRGFLIPKALCEAIDRVNIQAYDLITRDRQENRKPRHHAMLMDVQEAVEEFLKVCPSTKIVLGIPAYARHAKNSGLTKTYAEIVGELHTFTNLKLLTKDQDLLTLLHVETVDYYFGDKKLSAVDGYYFDGPGDVALKVRYAKKAELGGVYIWELGQDLFDSEYEGGELLQAVRDEL</sequence>
<dbReference type="EMBL" id="JALLPJ020000214">
    <property type="protein sequence ID" value="KAL3798508.1"/>
    <property type="molecule type" value="Genomic_DNA"/>
</dbReference>
<proteinExistence type="predicted"/>
<evidence type="ECO:0000313" key="3">
    <source>
        <dbReference type="EMBL" id="KAL3798508.1"/>
    </source>
</evidence>
<name>A0ABD3QF32_9STRA</name>
<dbReference type="Gene3D" id="3.20.20.80">
    <property type="entry name" value="Glycosidases"/>
    <property type="match status" value="1"/>
</dbReference>
<gene>
    <name evidence="3" type="ORF">ACHAWO_002607</name>
</gene>
<feature type="domain" description="GH18" evidence="2">
    <location>
        <begin position="27"/>
        <end position="360"/>
    </location>
</feature>
<dbReference type="AlphaFoldDB" id="A0ABD3QF32"/>
<dbReference type="SMART" id="SM00636">
    <property type="entry name" value="Glyco_18"/>
    <property type="match status" value="1"/>
</dbReference>
<organism evidence="3 4">
    <name type="scientific">Cyclotella atomus</name>
    <dbReference type="NCBI Taxonomy" id="382360"/>
    <lineage>
        <taxon>Eukaryota</taxon>
        <taxon>Sar</taxon>
        <taxon>Stramenopiles</taxon>
        <taxon>Ochrophyta</taxon>
        <taxon>Bacillariophyta</taxon>
        <taxon>Coscinodiscophyceae</taxon>
        <taxon>Thalassiosirophycidae</taxon>
        <taxon>Stephanodiscales</taxon>
        <taxon>Stephanodiscaceae</taxon>
        <taxon>Cyclotella</taxon>
    </lineage>
</organism>
<evidence type="ECO:0000313" key="4">
    <source>
        <dbReference type="Proteomes" id="UP001530400"/>
    </source>
</evidence>
<accession>A0ABD3QF32</accession>
<dbReference type="InterPro" id="IPR001223">
    <property type="entry name" value="Glyco_hydro18_cat"/>
</dbReference>
<dbReference type="PROSITE" id="PS51910">
    <property type="entry name" value="GH18_2"/>
    <property type="match status" value="1"/>
</dbReference>
<feature type="chain" id="PRO_5044887875" description="GH18 domain-containing protein" evidence="1">
    <location>
        <begin position="25"/>
        <end position="360"/>
    </location>
</feature>
<dbReference type="PANTHER" id="PTHR11177">
    <property type="entry name" value="CHITINASE"/>
    <property type="match status" value="1"/>
</dbReference>
<dbReference type="Pfam" id="PF00704">
    <property type="entry name" value="Glyco_hydro_18"/>
    <property type="match status" value="1"/>
</dbReference>
<dbReference type="PANTHER" id="PTHR11177:SF317">
    <property type="entry name" value="CHITINASE 12-RELATED"/>
    <property type="match status" value="1"/>
</dbReference>
<protein>
    <recommendedName>
        <fullName evidence="2">GH18 domain-containing protein</fullName>
    </recommendedName>
</protein>
<dbReference type="SUPFAM" id="SSF51445">
    <property type="entry name" value="(Trans)glycosidases"/>
    <property type="match status" value="1"/>
</dbReference>
<reference evidence="3 4" key="1">
    <citation type="submission" date="2024-10" db="EMBL/GenBank/DDBJ databases">
        <title>Updated reference genomes for cyclostephanoid diatoms.</title>
        <authorList>
            <person name="Roberts W.R."/>
            <person name="Alverson A.J."/>
        </authorList>
    </citation>
    <scope>NUCLEOTIDE SEQUENCE [LARGE SCALE GENOMIC DNA]</scope>
    <source>
        <strain evidence="3 4">AJA010-31</strain>
    </source>
</reference>
<keyword evidence="1" id="KW-0732">Signal</keyword>
<evidence type="ECO:0000259" key="2">
    <source>
        <dbReference type="PROSITE" id="PS51910"/>
    </source>
</evidence>
<feature type="signal peptide" evidence="1">
    <location>
        <begin position="1"/>
        <end position="24"/>
    </location>
</feature>
<dbReference type="Gene3D" id="3.40.5.30">
    <property type="entry name" value="(Trans)glycosidases - domain 2"/>
    <property type="match status" value="1"/>
</dbReference>